<evidence type="ECO:0000259" key="1">
    <source>
        <dbReference type="Pfam" id="PF01370"/>
    </source>
</evidence>
<keyword evidence="3" id="KW-1185">Reference proteome</keyword>
<evidence type="ECO:0000313" key="2">
    <source>
        <dbReference type="EMBL" id="ADB37182.1"/>
    </source>
</evidence>
<dbReference type="Pfam" id="PF01370">
    <property type="entry name" value="Epimerase"/>
    <property type="match status" value="1"/>
</dbReference>
<dbReference type="RefSeq" id="WP_012925733.1">
    <property type="nucleotide sequence ID" value="NC_013730.1"/>
</dbReference>
<dbReference type="GO" id="GO:0004029">
    <property type="term" value="F:aldehyde dehydrogenase (NAD+) activity"/>
    <property type="evidence" value="ECO:0007669"/>
    <property type="project" value="TreeGrafter"/>
</dbReference>
<feature type="domain" description="NAD-dependent epimerase/dehydratase" evidence="1">
    <location>
        <begin position="3"/>
        <end position="224"/>
    </location>
</feature>
<protein>
    <submittedName>
        <fullName evidence="2">NAD-dependent epimerase/dehydratase</fullName>
    </submittedName>
</protein>
<dbReference type="HOGENOM" id="CLU_835936_0_0_10"/>
<dbReference type="EMBL" id="CP001769">
    <property type="protein sequence ID" value="ADB37182.1"/>
    <property type="molecule type" value="Genomic_DNA"/>
</dbReference>
<dbReference type="Proteomes" id="UP000002028">
    <property type="component" value="Chromosome"/>
</dbReference>
<dbReference type="STRING" id="504472.Slin_1131"/>
<organism evidence="2 3">
    <name type="scientific">Spirosoma linguale (strain ATCC 33905 / DSM 74 / LMG 10896 / Claus 1)</name>
    <dbReference type="NCBI Taxonomy" id="504472"/>
    <lineage>
        <taxon>Bacteria</taxon>
        <taxon>Pseudomonadati</taxon>
        <taxon>Bacteroidota</taxon>
        <taxon>Cytophagia</taxon>
        <taxon>Cytophagales</taxon>
        <taxon>Cytophagaceae</taxon>
        <taxon>Spirosoma</taxon>
    </lineage>
</organism>
<dbReference type="PANTHER" id="PTHR48079">
    <property type="entry name" value="PROTEIN YEEZ"/>
    <property type="match status" value="1"/>
</dbReference>
<dbReference type="GO" id="GO:0005737">
    <property type="term" value="C:cytoplasm"/>
    <property type="evidence" value="ECO:0007669"/>
    <property type="project" value="TreeGrafter"/>
</dbReference>
<gene>
    <name evidence="2" type="ordered locus">Slin_1131</name>
</gene>
<dbReference type="KEGG" id="sli:Slin_1131"/>
<dbReference type="eggNOG" id="COG0451">
    <property type="taxonomic scope" value="Bacteria"/>
</dbReference>
<reference evidence="2 3" key="1">
    <citation type="journal article" date="2010" name="Stand. Genomic Sci.">
        <title>Complete genome sequence of Spirosoma linguale type strain (1).</title>
        <authorList>
            <person name="Lail K."/>
            <person name="Sikorski J."/>
            <person name="Saunders E."/>
            <person name="Lapidus A."/>
            <person name="Glavina Del Rio T."/>
            <person name="Copeland A."/>
            <person name="Tice H."/>
            <person name="Cheng J.-F."/>
            <person name="Lucas S."/>
            <person name="Nolan M."/>
            <person name="Bruce D."/>
            <person name="Goodwin L."/>
            <person name="Pitluck S."/>
            <person name="Ivanova N."/>
            <person name="Mavromatis K."/>
            <person name="Ovchinnikova G."/>
            <person name="Pati A."/>
            <person name="Chen A."/>
            <person name="Palaniappan K."/>
            <person name="Land M."/>
            <person name="Hauser L."/>
            <person name="Chang Y.-J."/>
            <person name="Jeffries C.D."/>
            <person name="Chain P."/>
            <person name="Brettin T."/>
            <person name="Detter J.C."/>
            <person name="Schuetze A."/>
            <person name="Rohde M."/>
            <person name="Tindall B.J."/>
            <person name="Goeker M."/>
            <person name="Bristow J."/>
            <person name="Eisen J.A."/>
            <person name="Markowitz V."/>
            <person name="Hugenholtz P."/>
            <person name="Kyrpides N.C."/>
            <person name="Klenk H.-P."/>
            <person name="Chen F."/>
        </authorList>
    </citation>
    <scope>NUCLEOTIDE SEQUENCE [LARGE SCALE GENOMIC DNA]</scope>
    <source>
        <strain evidence="3">ATCC 33905 / DSM 74 / LMG 10896 / Claus 1</strain>
    </source>
</reference>
<dbReference type="InterPro" id="IPR051783">
    <property type="entry name" value="NAD(P)-dependent_oxidoreduct"/>
</dbReference>
<dbReference type="Gene3D" id="3.40.50.720">
    <property type="entry name" value="NAD(P)-binding Rossmann-like Domain"/>
    <property type="match status" value="1"/>
</dbReference>
<name>D2QK60_SPILD</name>
<dbReference type="SMR" id="D2QK60"/>
<dbReference type="SUPFAM" id="SSF51735">
    <property type="entry name" value="NAD(P)-binding Rossmann-fold domains"/>
    <property type="match status" value="1"/>
</dbReference>
<dbReference type="AlphaFoldDB" id="D2QK60"/>
<dbReference type="InterPro" id="IPR001509">
    <property type="entry name" value="Epimerase_deHydtase"/>
</dbReference>
<evidence type="ECO:0000313" key="3">
    <source>
        <dbReference type="Proteomes" id="UP000002028"/>
    </source>
</evidence>
<dbReference type="PANTHER" id="PTHR48079:SF6">
    <property type="entry name" value="NAD(P)-BINDING DOMAIN-CONTAINING PROTEIN-RELATED"/>
    <property type="match status" value="1"/>
</dbReference>
<accession>D2QK60</accession>
<proteinExistence type="predicted"/>
<dbReference type="InterPro" id="IPR036291">
    <property type="entry name" value="NAD(P)-bd_dom_sf"/>
</dbReference>
<sequence length="315" mass="35113">MKIVVIGGTGHIGTFLVPRLVAAGHDVTVVSRRQRDPYQTHDDWQQVAFVALDRTELEKQGKFGQAIADLTPDAVIDLISFELDSTRQLTDALTGRVRHFLHCGTIWVHGYNELVPVNESDPRYPIDAYGLRKAAIETYLLQEVDLAELPSTVIHPGHIVGPGWTPITPAGNLDARIFTKLATGREVLLPNQGLETLHHVHADDVALGFMLALDNPAASIGESFHILSERAMTWRGYAQALATWYGTSANLRFVTFDEFKQTTSEEYANQSWGHLLHSTNGSITKARQRLGFHPRYTSLEAIQESLTWLKEEGRL</sequence>